<proteinExistence type="predicted"/>
<sequence>MQEDKNLDENLDEFNKLVIELENTGEKINDEDQTVILLNSLPSTYSQLRDTIK</sequence>
<reference evidence="2 3" key="1">
    <citation type="journal article" date="2023" name="BMC Biotechnol.">
        <title>Vitis rotundifolia cv Carlos genome sequencing.</title>
        <authorList>
            <person name="Huff M."/>
            <person name="Hulse-Kemp A."/>
            <person name="Scheffler B."/>
            <person name="Youngblood R."/>
            <person name="Simpson S."/>
            <person name="Babiker E."/>
            <person name="Staton M."/>
        </authorList>
    </citation>
    <scope>NUCLEOTIDE SEQUENCE [LARGE SCALE GENOMIC DNA]</scope>
    <source>
        <tissue evidence="2">Leaf</tissue>
    </source>
</reference>
<feature type="coiled-coil region" evidence="1">
    <location>
        <begin position="4"/>
        <end position="31"/>
    </location>
</feature>
<name>A0AA38YYA4_VITRO</name>
<dbReference type="Proteomes" id="UP001168098">
    <property type="component" value="Unassembled WGS sequence"/>
</dbReference>
<comment type="caution">
    <text evidence="2">The sequence shown here is derived from an EMBL/GenBank/DDBJ whole genome shotgun (WGS) entry which is preliminary data.</text>
</comment>
<dbReference type="Pfam" id="PF14223">
    <property type="entry name" value="Retrotran_gag_2"/>
    <property type="match status" value="1"/>
</dbReference>
<gene>
    <name evidence="2" type="ORF">PVL29_020990</name>
</gene>
<protein>
    <recommendedName>
        <fullName evidence="4">Retrovirus-related Pol polyprotein from transposon TNT 1-94</fullName>
    </recommendedName>
</protein>
<keyword evidence="3" id="KW-1185">Reference proteome</keyword>
<evidence type="ECO:0000313" key="2">
    <source>
        <dbReference type="EMBL" id="KAJ9678945.1"/>
    </source>
</evidence>
<dbReference type="AlphaFoldDB" id="A0AA38YYA4"/>
<evidence type="ECO:0000313" key="3">
    <source>
        <dbReference type="Proteomes" id="UP001168098"/>
    </source>
</evidence>
<organism evidence="2 3">
    <name type="scientific">Vitis rotundifolia</name>
    <name type="common">Muscadine grape</name>
    <dbReference type="NCBI Taxonomy" id="103349"/>
    <lineage>
        <taxon>Eukaryota</taxon>
        <taxon>Viridiplantae</taxon>
        <taxon>Streptophyta</taxon>
        <taxon>Embryophyta</taxon>
        <taxon>Tracheophyta</taxon>
        <taxon>Spermatophyta</taxon>
        <taxon>Magnoliopsida</taxon>
        <taxon>eudicotyledons</taxon>
        <taxon>Gunneridae</taxon>
        <taxon>Pentapetalae</taxon>
        <taxon>rosids</taxon>
        <taxon>Vitales</taxon>
        <taxon>Vitaceae</taxon>
        <taxon>Viteae</taxon>
        <taxon>Vitis</taxon>
    </lineage>
</organism>
<evidence type="ECO:0008006" key="4">
    <source>
        <dbReference type="Google" id="ProtNLM"/>
    </source>
</evidence>
<accession>A0AA38YYA4</accession>
<evidence type="ECO:0000256" key="1">
    <source>
        <dbReference type="SAM" id="Coils"/>
    </source>
</evidence>
<keyword evidence="1" id="KW-0175">Coiled coil</keyword>
<dbReference type="EMBL" id="JARBHA010000016">
    <property type="protein sequence ID" value="KAJ9678945.1"/>
    <property type="molecule type" value="Genomic_DNA"/>
</dbReference>